<name>A0ABP7EUY8_9STAP</name>
<reference evidence="2" key="1">
    <citation type="journal article" date="2019" name="Int. J. Syst. Evol. Microbiol.">
        <title>The Global Catalogue of Microorganisms (GCM) 10K type strain sequencing project: providing services to taxonomists for standard genome sequencing and annotation.</title>
        <authorList>
            <consortium name="The Broad Institute Genomics Platform"/>
            <consortium name="The Broad Institute Genome Sequencing Center for Infectious Disease"/>
            <person name="Wu L."/>
            <person name="Ma J."/>
        </authorList>
    </citation>
    <scope>NUCLEOTIDE SEQUENCE [LARGE SCALE GENOMIC DNA]</scope>
    <source>
        <strain evidence="2">JCM 16981</strain>
    </source>
</reference>
<dbReference type="RefSeq" id="WP_344702466.1">
    <property type="nucleotide sequence ID" value="NZ_BAABCK010000022.1"/>
</dbReference>
<evidence type="ECO:0000313" key="1">
    <source>
        <dbReference type="EMBL" id="GAA3723718.1"/>
    </source>
</evidence>
<protein>
    <submittedName>
        <fullName evidence="1">Class I SAM-dependent methyltransferase</fullName>
    </submittedName>
</protein>
<dbReference type="Pfam" id="PF06962">
    <property type="entry name" value="rRNA_methylase"/>
    <property type="match status" value="1"/>
</dbReference>
<dbReference type="Gene3D" id="3.40.50.150">
    <property type="entry name" value="Vaccinia Virus protein VP39"/>
    <property type="match status" value="1"/>
</dbReference>
<dbReference type="PANTHER" id="PTHR35276">
    <property type="entry name" value="S-ADENOSYL-L-METHIONINE-DEPENDENT METHYLTRANSFERASES SUPERFAMILY PROTEIN"/>
    <property type="match status" value="1"/>
</dbReference>
<organism evidence="1 2">
    <name type="scientific">Salinicoccus jeotgali</name>
    <dbReference type="NCBI Taxonomy" id="381634"/>
    <lineage>
        <taxon>Bacteria</taxon>
        <taxon>Bacillati</taxon>
        <taxon>Bacillota</taxon>
        <taxon>Bacilli</taxon>
        <taxon>Bacillales</taxon>
        <taxon>Staphylococcaceae</taxon>
        <taxon>Salinicoccus</taxon>
    </lineage>
</organism>
<comment type="caution">
    <text evidence="1">The sequence shown here is derived from an EMBL/GenBank/DDBJ whole genome shotgun (WGS) entry which is preliminary data.</text>
</comment>
<sequence length="187" mass="20816">MFRRILPQAKHLSEEVIQPGDTVIDATCGNGHDTKFLAEAVGPDGAVFSFDIQAQAIETAKDLCHSHNNIEFILDSHANLGRYIPKGTPIRSAMFNLGYLPKGDKEITTVYESTFTALNEIFNRLTVGGRIIIVVYHGHPSGKIERDKLLASLSDWSQKEAQVLKYQFINQNNDAPFLLCVEKISMP</sequence>
<proteinExistence type="predicted"/>
<dbReference type="InterPro" id="IPR010719">
    <property type="entry name" value="MnmM_MeTrfase"/>
</dbReference>
<dbReference type="Proteomes" id="UP001500920">
    <property type="component" value="Unassembled WGS sequence"/>
</dbReference>
<evidence type="ECO:0000313" key="2">
    <source>
        <dbReference type="Proteomes" id="UP001500920"/>
    </source>
</evidence>
<accession>A0ABP7EUY8</accession>
<dbReference type="CDD" id="cd02440">
    <property type="entry name" value="AdoMet_MTases"/>
    <property type="match status" value="1"/>
</dbReference>
<keyword evidence="2" id="KW-1185">Reference proteome</keyword>
<dbReference type="EMBL" id="BAABCK010000022">
    <property type="protein sequence ID" value="GAA3723718.1"/>
    <property type="molecule type" value="Genomic_DNA"/>
</dbReference>
<dbReference type="GO" id="GO:0008168">
    <property type="term" value="F:methyltransferase activity"/>
    <property type="evidence" value="ECO:0007669"/>
    <property type="project" value="UniProtKB-KW"/>
</dbReference>
<dbReference type="PANTHER" id="PTHR35276:SF1">
    <property type="entry name" value="TRNA (MNM(5)S(2)U34)-METHYLTRANSFERASE, CHLOROPLASTIC"/>
    <property type="match status" value="1"/>
</dbReference>
<dbReference type="SUPFAM" id="SSF53335">
    <property type="entry name" value="S-adenosyl-L-methionine-dependent methyltransferases"/>
    <property type="match status" value="1"/>
</dbReference>
<gene>
    <name evidence="1" type="ORF">GCM10022378_12240</name>
</gene>
<keyword evidence="1" id="KW-0808">Transferase</keyword>
<dbReference type="GO" id="GO:0032259">
    <property type="term" value="P:methylation"/>
    <property type="evidence" value="ECO:0007669"/>
    <property type="project" value="UniProtKB-KW"/>
</dbReference>
<keyword evidence="1" id="KW-0489">Methyltransferase</keyword>
<dbReference type="InterPro" id="IPR029063">
    <property type="entry name" value="SAM-dependent_MTases_sf"/>
</dbReference>